<evidence type="ECO:0000256" key="8">
    <source>
        <dbReference type="ARBA" id="ARBA00022833"/>
    </source>
</evidence>
<sequence>MHSSPLFFLFALLATLLLFVFSILAHELGHAAVVALLLGRRAVFEIRAGSITFLRWKKLAIGILPIWGYVRFDEDKASMTDWRLIFAAGPAASVLTAYVFLGLHYLPFAENWRQVFFIMAMANFALAGFNLIPIPPLDGWKIVESYLPLLGINMTKEGRARLYKWGMVFITVASFLFIFLSGFYRG</sequence>
<keyword evidence="7" id="KW-0378">Hydrolase</keyword>
<dbReference type="AlphaFoldDB" id="A0A060UTV4"/>
<evidence type="ECO:0000256" key="6">
    <source>
        <dbReference type="ARBA" id="ARBA00022723"/>
    </source>
</evidence>
<dbReference type="Pfam" id="PF02163">
    <property type="entry name" value="Peptidase_M50"/>
    <property type="match status" value="2"/>
</dbReference>
<evidence type="ECO:0000256" key="10">
    <source>
        <dbReference type="ARBA" id="ARBA00023049"/>
    </source>
</evidence>
<keyword evidence="8" id="KW-0862">Zinc</keyword>
<keyword evidence="10" id="KW-0482">Metalloprotease</keyword>
<dbReference type="RefSeq" id="WP_014030311.1">
    <property type="nucleotide sequence ID" value="NZ_CCCS020000056.1"/>
</dbReference>
<evidence type="ECO:0000259" key="13">
    <source>
        <dbReference type="Pfam" id="PF02163"/>
    </source>
</evidence>
<name>A0A060UTV4_9PROT</name>
<evidence type="ECO:0000313" key="14">
    <source>
        <dbReference type="EMBL" id="CDQ11771.1"/>
    </source>
</evidence>
<evidence type="ECO:0000313" key="16">
    <source>
        <dbReference type="Proteomes" id="UP000193925"/>
    </source>
</evidence>
<evidence type="ECO:0000256" key="1">
    <source>
        <dbReference type="ARBA" id="ARBA00001947"/>
    </source>
</evidence>
<feature type="domain" description="Peptidase M50" evidence="13">
    <location>
        <begin position="15"/>
        <end position="104"/>
    </location>
</feature>
<dbReference type="EMBL" id="LT841305">
    <property type="protein sequence ID" value="SMH66743.1"/>
    <property type="molecule type" value="Genomic_DNA"/>
</dbReference>
<reference evidence="15 16" key="3">
    <citation type="submission" date="2017-03" db="EMBL/GenBank/DDBJ databases">
        <authorList>
            <person name="Regsiter A."/>
            <person name="William W."/>
        </authorList>
    </citation>
    <scope>NUCLEOTIDE SEQUENCE [LARGE SCALE GENOMIC DNA]</scope>
    <source>
        <strain evidence="15">PRJEB5721</strain>
    </source>
</reference>
<dbReference type="InterPro" id="IPR008915">
    <property type="entry name" value="Peptidase_M50"/>
</dbReference>
<evidence type="ECO:0000256" key="12">
    <source>
        <dbReference type="SAM" id="Phobius"/>
    </source>
</evidence>
<proteinExistence type="inferred from homology"/>
<evidence type="ECO:0000256" key="7">
    <source>
        <dbReference type="ARBA" id="ARBA00022801"/>
    </source>
</evidence>
<protein>
    <submittedName>
        <fullName evidence="14">Peptidase M50</fullName>
    </submittedName>
</protein>
<feature type="domain" description="Peptidase M50" evidence="13">
    <location>
        <begin position="110"/>
        <end position="171"/>
    </location>
</feature>
<evidence type="ECO:0000256" key="4">
    <source>
        <dbReference type="ARBA" id="ARBA00022670"/>
    </source>
</evidence>
<feature type="transmembrane region" description="Helical" evidence="12">
    <location>
        <begin position="112"/>
        <end position="132"/>
    </location>
</feature>
<comment type="cofactor">
    <cofactor evidence="1">
        <name>Zn(2+)</name>
        <dbReference type="ChEBI" id="CHEBI:29105"/>
    </cofactor>
</comment>
<dbReference type="GO" id="GO:0016020">
    <property type="term" value="C:membrane"/>
    <property type="evidence" value="ECO:0007669"/>
    <property type="project" value="UniProtKB-SubCell"/>
</dbReference>
<evidence type="ECO:0000256" key="3">
    <source>
        <dbReference type="ARBA" id="ARBA00007931"/>
    </source>
</evidence>
<keyword evidence="9 12" id="KW-1133">Transmembrane helix</keyword>
<dbReference type="GO" id="GO:0046872">
    <property type="term" value="F:metal ion binding"/>
    <property type="evidence" value="ECO:0007669"/>
    <property type="project" value="UniProtKB-KW"/>
</dbReference>
<keyword evidence="6" id="KW-0479">Metal-binding</keyword>
<keyword evidence="4" id="KW-0645">Protease</keyword>
<dbReference type="CDD" id="cd05709">
    <property type="entry name" value="S2P-M50"/>
    <property type="match status" value="1"/>
</dbReference>
<evidence type="ECO:0000256" key="9">
    <source>
        <dbReference type="ARBA" id="ARBA00022989"/>
    </source>
</evidence>
<evidence type="ECO:0000256" key="5">
    <source>
        <dbReference type="ARBA" id="ARBA00022692"/>
    </source>
</evidence>
<feature type="transmembrane region" description="Helical" evidence="12">
    <location>
        <begin position="162"/>
        <end position="184"/>
    </location>
</feature>
<reference evidence="14" key="1">
    <citation type="submission" date="2014-03" db="EMBL/GenBank/DDBJ databases">
        <authorList>
            <person name="Genoscope - CEA"/>
        </authorList>
    </citation>
    <scope>NUCLEOTIDE SEQUENCE [LARGE SCALE GENOMIC DNA]</scope>
    <source>
        <strain evidence="14">CF27</strain>
    </source>
</reference>
<dbReference type="GO" id="GO:0008237">
    <property type="term" value="F:metallopeptidase activity"/>
    <property type="evidence" value="ECO:0007669"/>
    <property type="project" value="UniProtKB-KW"/>
</dbReference>
<accession>A0A060UTV4</accession>
<evidence type="ECO:0000256" key="11">
    <source>
        <dbReference type="ARBA" id="ARBA00023136"/>
    </source>
</evidence>
<dbReference type="PANTHER" id="PTHR39188:SF3">
    <property type="entry name" value="STAGE IV SPORULATION PROTEIN FB"/>
    <property type="match status" value="1"/>
</dbReference>
<gene>
    <name evidence="15" type="ORF">AFERRI_40092</name>
    <name evidence="14" type="ORF">AFERRI_60026</name>
</gene>
<keyword evidence="5 12" id="KW-0812">Transmembrane</keyword>
<comment type="subcellular location">
    <subcellularLocation>
        <location evidence="2">Membrane</location>
        <topology evidence="2">Multi-pass membrane protein</topology>
    </subcellularLocation>
</comment>
<dbReference type="PANTHER" id="PTHR39188">
    <property type="entry name" value="MEMBRANE-ASSOCIATED ZINC METALLOPROTEASE M50B"/>
    <property type="match status" value="1"/>
</dbReference>
<dbReference type="EMBL" id="CCCS020000056">
    <property type="protein sequence ID" value="CDQ11771.1"/>
    <property type="molecule type" value="Genomic_DNA"/>
</dbReference>
<evidence type="ECO:0000256" key="2">
    <source>
        <dbReference type="ARBA" id="ARBA00004141"/>
    </source>
</evidence>
<dbReference type="GO" id="GO:0006508">
    <property type="term" value="P:proteolysis"/>
    <property type="evidence" value="ECO:0007669"/>
    <property type="project" value="UniProtKB-KW"/>
</dbReference>
<comment type="similarity">
    <text evidence="3">Belongs to the peptidase M50B family.</text>
</comment>
<reference evidence="14" key="2">
    <citation type="submission" date="2014-07" db="EMBL/GenBank/DDBJ databases">
        <title>Initial genome analysis of the psychrotolerant acidophile Acidithiobacillus ferrivorans CF27: insights into iron and sulfur oxidation pathways and into biofilm formation.</title>
        <authorList>
            <person name="Talla E."/>
            <person name="Hedrich S."/>
            <person name="Mangenot S."/>
            <person name="Ji B."/>
            <person name="Johnson D.B."/>
            <person name="Barbe V."/>
            <person name="Bonnefoy V."/>
        </authorList>
    </citation>
    <scope>NUCLEOTIDE SEQUENCE [LARGE SCALE GENOMIC DNA]</scope>
    <source>
        <strain evidence="14">CF27</strain>
    </source>
</reference>
<keyword evidence="16" id="KW-1185">Reference proteome</keyword>
<feature type="transmembrane region" description="Helical" evidence="12">
    <location>
        <begin position="84"/>
        <end position="106"/>
    </location>
</feature>
<evidence type="ECO:0000313" key="15">
    <source>
        <dbReference type="EMBL" id="SMH66743.1"/>
    </source>
</evidence>
<keyword evidence="11 12" id="KW-0472">Membrane</keyword>
<dbReference type="Proteomes" id="UP000193925">
    <property type="component" value="Chromosome AFERRI"/>
</dbReference>
<organism evidence="14">
    <name type="scientific">Acidithiobacillus ferrivorans</name>
    <dbReference type="NCBI Taxonomy" id="160808"/>
    <lineage>
        <taxon>Bacteria</taxon>
        <taxon>Pseudomonadati</taxon>
        <taxon>Pseudomonadota</taxon>
        <taxon>Acidithiobacillia</taxon>
        <taxon>Acidithiobacillales</taxon>
        <taxon>Acidithiobacillaceae</taxon>
        <taxon>Acidithiobacillus</taxon>
    </lineage>
</organism>